<evidence type="ECO:0000313" key="1">
    <source>
        <dbReference type="EMBL" id="SVC10804.1"/>
    </source>
</evidence>
<protein>
    <submittedName>
        <fullName evidence="1">Uncharacterized protein</fullName>
    </submittedName>
</protein>
<organism evidence="1">
    <name type="scientific">marine metagenome</name>
    <dbReference type="NCBI Taxonomy" id="408172"/>
    <lineage>
        <taxon>unclassified sequences</taxon>
        <taxon>metagenomes</taxon>
        <taxon>ecological metagenomes</taxon>
    </lineage>
</organism>
<name>A0A382JEQ8_9ZZZZ</name>
<dbReference type="AlphaFoldDB" id="A0A382JEQ8"/>
<accession>A0A382JEQ8</accession>
<proteinExistence type="predicted"/>
<reference evidence="1" key="1">
    <citation type="submission" date="2018-05" db="EMBL/GenBank/DDBJ databases">
        <authorList>
            <person name="Lanie J.A."/>
            <person name="Ng W.-L."/>
            <person name="Kazmierczak K.M."/>
            <person name="Andrzejewski T.M."/>
            <person name="Davidsen T.M."/>
            <person name="Wayne K.J."/>
            <person name="Tettelin H."/>
            <person name="Glass J.I."/>
            <person name="Rusch D."/>
            <person name="Podicherti R."/>
            <person name="Tsui H.-C.T."/>
            <person name="Winkler M.E."/>
        </authorList>
    </citation>
    <scope>NUCLEOTIDE SEQUENCE</scope>
</reference>
<dbReference type="EMBL" id="UINC01074005">
    <property type="protein sequence ID" value="SVC10804.1"/>
    <property type="molecule type" value="Genomic_DNA"/>
</dbReference>
<sequence>MTKIYFNANNKAHLETLKACGVKNILLSYKYSYANIKKFHGNFDSIMVVAGIGSNEDKYHDWLKA</sequence>
<feature type="non-terminal residue" evidence="1">
    <location>
        <position position="65"/>
    </location>
</feature>
<gene>
    <name evidence="1" type="ORF">METZ01_LOCUS263658</name>
</gene>